<name>A0A3G7THQ0_9PSED</name>
<proteinExistence type="predicted"/>
<reference evidence="1 2" key="1">
    <citation type="submission" date="2018-03" db="EMBL/GenBank/DDBJ databases">
        <title>Diversity of phytobeneficial traits revealed by whole-genome analysis of worldwide-isolated phenazine-producing Pseudomonas spp.</title>
        <authorList>
            <person name="Biessy A."/>
            <person name="Novinscak A."/>
            <person name="Blom J."/>
            <person name="Leger G."/>
            <person name="Thomashow L.S."/>
            <person name="Cazorla F.M."/>
            <person name="Josic D."/>
            <person name="Filion M."/>
        </authorList>
    </citation>
    <scope>NUCLEOTIDE SEQUENCE [LARGE SCALE GENOMIC DNA]</scope>
    <source>
        <strain evidence="1 2">B25</strain>
    </source>
</reference>
<gene>
    <name evidence="1" type="ORF">C4K04_0825</name>
</gene>
<accession>A0A3G7THQ0</accession>
<protein>
    <submittedName>
        <fullName evidence="1">Uncharacterized protein</fullName>
    </submittedName>
</protein>
<sequence>MGCGTGACVIADGDASELSGRLSRGELRQCPVRRGLQQWYERPSLSKRKRRARPGAAKCAERLSCCNAGRKFHRLPQWADQSSRHPSLVGSDRASRRTLYRTLGEPPRKWRSLKGSGYLGRCCQRQRSVRQFLYPLEKTVKRHGQSVQKVATVATSVATLKARQDKGCRRCRRCRHLSSHRPTTSSALTLKLRCAR</sequence>
<dbReference type="AlphaFoldDB" id="A0A3G7THQ0"/>
<organism evidence="1 2">
    <name type="scientific">Pseudomonas chlororaphis</name>
    <dbReference type="NCBI Taxonomy" id="587753"/>
    <lineage>
        <taxon>Bacteria</taxon>
        <taxon>Pseudomonadati</taxon>
        <taxon>Pseudomonadota</taxon>
        <taxon>Gammaproteobacteria</taxon>
        <taxon>Pseudomonadales</taxon>
        <taxon>Pseudomonadaceae</taxon>
        <taxon>Pseudomonas</taxon>
    </lineage>
</organism>
<dbReference type="EMBL" id="CP027753">
    <property type="protein sequence ID" value="AZE46520.1"/>
    <property type="molecule type" value="Genomic_DNA"/>
</dbReference>
<evidence type="ECO:0000313" key="1">
    <source>
        <dbReference type="EMBL" id="AZE46520.1"/>
    </source>
</evidence>
<evidence type="ECO:0000313" key="2">
    <source>
        <dbReference type="Proteomes" id="UP000268048"/>
    </source>
</evidence>
<dbReference type="Proteomes" id="UP000268048">
    <property type="component" value="Chromosome"/>
</dbReference>